<dbReference type="SUPFAM" id="SSF74748">
    <property type="entry name" value="Variable surface antigen VlsE"/>
    <property type="match status" value="1"/>
</dbReference>
<evidence type="ECO:0000256" key="8">
    <source>
        <dbReference type="RuleBase" id="RU363105"/>
    </source>
</evidence>
<keyword evidence="9" id="KW-0614">Plasmid</keyword>
<dbReference type="GO" id="GO:0009279">
    <property type="term" value="C:cell outer membrane"/>
    <property type="evidence" value="ECO:0007669"/>
    <property type="project" value="UniProtKB-SubCell"/>
</dbReference>
<keyword evidence="6 8" id="KW-0998">Cell outer membrane</keyword>
<accession>A0AAN0X6X9</accession>
<dbReference type="Pfam" id="PF00921">
    <property type="entry name" value="Lipoprotein_2"/>
    <property type="match status" value="1"/>
</dbReference>
<evidence type="ECO:0000313" key="10">
    <source>
        <dbReference type="Proteomes" id="UP000075229"/>
    </source>
</evidence>
<protein>
    <recommendedName>
        <fullName evidence="8">Variable large protein</fullName>
    </recommendedName>
</protein>
<dbReference type="AlphaFoldDB" id="A0AAN0X6X9"/>
<dbReference type="InterPro" id="IPR000680">
    <property type="entry name" value="Borrelia_lipo"/>
</dbReference>
<evidence type="ECO:0000256" key="1">
    <source>
        <dbReference type="ARBA" id="ARBA00003932"/>
    </source>
</evidence>
<geneLocation type="plasmid" evidence="10">
    <name>lp28-3 sequence</name>
</geneLocation>
<sequence length="60" mass="6172">MKDVVIAAGITLRAMAKDGKFAVKSNEEKSANTVNGVAANAVGKTLSILIIAIRNTIDTG</sequence>
<evidence type="ECO:0000256" key="3">
    <source>
        <dbReference type="ARBA" id="ARBA00022729"/>
    </source>
</evidence>
<dbReference type="EMBL" id="CP014815">
    <property type="protein sequence ID" value="AMR76169.1"/>
    <property type="molecule type" value="Genomic_DNA"/>
</dbReference>
<evidence type="ECO:0000313" key="9">
    <source>
        <dbReference type="EMBL" id="AMR76169.1"/>
    </source>
</evidence>
<comment type="subcellular location">
    <subcellularLocation>
        <location evidence="2 8">Cell outer membrane</location>
        <topology evidence="2 8">Lipid-anchor</topology>
    </subcellularLocation>
</comment>
<keyword evidence="5 8" id="KW-0564">Palmitate</keyword>
<proteinExistence type="predicted"/>
<dbReference type="Proteomes" id="UP000075229">
    <property type="component" value="Plasmid lp28-3"/>
</dbReference>
<evidence type="ECO:0000256" key="4">
    <source>
        <dbReference type="ARBA" id="ARBA00023136"/>
    </source>
</evidence>
<keyword evidence="3" id="KW-0732">Signal</keyword>
<evidence type="ECO:0000256" key="6">
    <source>
        <dbReference type="ARBA" id="ARBA00023237"/>
    </source>
</evidence>
<evidence type="ECO:0000256" key="7">
    <source>
        <dbReference type="ARBA" id="ARBA00023288"/>
    </source>
</evidence>
<gene>
    <name evidence="9" type="ORF">A0V01_06160</name>
</gene>
<evidence type="ECO:0000256" key="2">
    <source>
        <dbReference type="ARBA" id="ARBA00004459"/>
    </source>
</evidence>
<keyword evidence="7 8" id="KW-0449">Lipoprotein</keyword>
<comment type="function">
    <text evidence="1 8">The Vlp and Vsp proteins are antigenically distinct proteins, only one vlp or vsp gene is transcriptionally active at any one time. Switching between these genes is a mechanism of host immune response evasion.</text>
</comment>
<organism evidence="9 10">
    <name type="scientific">Borrelia hermsii</name>
    <dbReference type="NCBI Taxonomy" id="140"/>
    <lineage>
        <taxon>Bacteria</taxon>
        <taxon>Pseudomonadati</taxon>
        <taxon>Spirochaetota</taxon>
        <taxon>Spirochaetia</taxon>
        <taxon>Spirochaetales</taxon>
        <taxon>Borreliaceae</taxon>
        <taxon>Borrelia</taxon>
    </lineage>
</organism>
<name>A0AAN0X6X9_BORHE</name>
<reference evidence="9 10" key="1">
    <citation type="submission" date="2016-03" db="EMBL/GenBank/DDBJ databases">
        <title>Borrelia hermsii Genome sequencing and assembly.</title>
        <authorList>
            <person name="Bontemps-Gallo S."/>
            <person name="Stewart S."/>
        </authorList>
    </citation>
    <scope>NUCLEOTIDE SEQUENCE [LARGE SCALE GENOMIC DNA]</scope>
    <source>
        <strain evidence="9 10">DAH-2E7</strain>
        <plasmid evidence="10">lp28-3 sequence</plasmid>
    </source>
</reference>
<keyword evidence="4 8" id="KW-0472">Membrane</keyword>
<evidence type="ECO:0000256" key="5">
    <source>
        <dbReference type="ARBA" id="ARBA00023139"/>
    </source>
</evidence>